<protein>
    <recommendedName>
        <fullName evidence="3 6">Glucosylceramidase</fullName>
        <ecNumber evidence="3 6">3.2.1.45</ecNumber>
    </recommendedName>
</protein>
<sequence>ENIPCKLREYQHGFVCVCDKTNCDFLDESVDNPNESEIVIVSSSQAGLRFDVSKTLWPTNASKSINIRDHGMKIEPRVLLAGEQTLNFPTNLFGFFRSKDVSVNVDLSKKYQKIIGFGGAFTGSVSYNLDQVSEELQDLLYKSYYSQNGIGYNFIRIPIGGCDFDLDAWAYNELPENDAKLTNFTSLDPRDLKLISKMQRMQKVSGNSNVKILATAWSPPKWMKTNNDWTGASALKKEYYQTWADYYLRFIELMSKGGVDLWGITTGNEPMNGVIGWLFVHFMSLGWTAGNQGVWVGDHLGPTIKNSPYSHVKILAGDDQRYTFPWWFHDMENARPNVTSFLDGMAVHWYWDKFVPAEVLDSASKHYPDKLILNTESCIGDKPFQTHGPVLGSWNRAEDYILAYIEDLKHSVNGWIDWNLLLNEDGGPNYVSNHVESPVVVNKTSDEAYKQPIFYAIGHFSRFIPENSVRIGVTSTDSEVECIGFQRPDSKIVLIAYNKRNNAINMKLNVPSRSALTITIPAKSIHSVIFRAVQ</sequence>
<dbReference type="Gene3D" id="3.20.20.80">
    <property type="entry name" value="Glycosidases"/>
    <property type="match status" value="1"/>
</dbReference>
<dbReference type="VEuPathDB" id="VectorBase:PPAI000368"/>
<dbReference type="InterPro" id="IPR033453">
    <property type="entry name" value="Glyco_hydro_30_TIM-barrel"/>
</dbReference>
<feature type="domain" description="Glycosyl hydrolase family 30 beta sandwich" evidence="8">
    <location>
        <begin position="467"/>
        <end position="528"/>
    </location>
</feature>
<dbReference type="InterPro" id="IPR001139">
    <property type="entry name" value="Glyco_hydro_30"/>
</dbReference>
<evidence type="ECO:0000313" key="10">
    <source>
        <dbReference type="Proteomes" id="UP000092462"/>
    </source>
</evidence>
<evidence type="ECO:0000259" key="8">
    <source>
        <dbReference type="Pfam" id="PF17189"/>
    </source>
</evidence>
<evidence type="ECO:0000256" key="5">
    <source>
        <dbReference type="ARBA" id="ARBA00022801"/>
    </source>
</evidence>
<name>A0A1B0CZ46_PHLPP</name>
<dbReference type="Pfam" id="PF02055">
    <property type="entry name" value="Glyco_hydro_30"/>
    <property type="match status" value="1"/>
</dbReference>
<dbReference type="VEuPathDB" id="VectorBase:PPAPM1_001130"/>
<evidence type="ECO:0000259" key="7">
    <source>
        <dbReference type="Pfam" id="PF02055"/>
    </source>
</evidence>
<evidence type="ECO:0000256" key="4">
    <source>
        <dbReference type="ARBA" id="ARBA00022729"/>
    </source>
</evidence>
<evidence type="ECO:0000256" key="2">
    <source>
        <dbReference type="ARBA" id="ARBA00005382"/>
    </source>
</evidence>
<dbReference type="PANTHER" id="PTHR11069:SF23">
    <property type="entry name" value="LYSOSOMAL ACID GLUCOSYLCERAMIDASE"/>
    <property type="match status" value="1"/>
</dbReference>
<evidence type="ECO:0000256" key="6">
    <source>
        <dbReference type="RuleBase" id="RU361188"/>
    </source>
</evidence>
<dbReference type="GO" id="GO:0016020">
    <property type="term" value="C:membrane"/>
    <property type="evidence" value="ECO:0007669"/>
    <property type="project" value="GOC"/>
</dbReference>
<keyword evidence="6" id="KW-0326">Glycosidase</keyword>
<dbReference type="AlphaFoldDB" id="A0A1B0CZ46"/>
<comment type="catalytic activity">
    <reaction evidence="1">
        <text>a beta-D-glucosyl-(1&lt;-&gt;1')-N-acylsphing-4-enine + H2O = an N-acylsphing-4-enine + D-glucose</text>
        <dbReference type="Rhea" id="RHEA:13269"/>
        <dbReference type="ChEBI" id="CHEBI:4167"/>
        <dbReference type="ChEBI" id="CHEBI:15377"/>
        <dbReference type="ChEBI" id="CHEBI:22801"/>
        <dbReference type="ChEBI" id="CHEBI:52639"/>
        <dbReference type="EC" id="3.2.1.45"/>
    </reaction>
    <physiologicalReaction direction="left-to-right" evidence="1">
        <dbReference type="Rhea" id="RHEA:13270"/>
    </physiologicalReaction>
</comment>
<dbReference type="EnsemblMetazoa" id="PPAI000368-RA">
    <property type="protein sequence ID" value="PPAI000368-PA"/>
    <property type="gene ID" value="PPAI000368"/>
</dbReference>
<proteinExistence type="inferred from homology"/>
<dbReference type="SUPFAM" id="SSF51011">
    <property type="entry name" value="Glycosyl hydrolase domain"/>
    <property type="match status" value="1"/>
</dbReference>
<evidence type="ECO:0000256" key="1">
    <source>
        <dbReference type="ARBA" id="ARBA00001013"/>
    </source>
</evidence>
<evidence type="ECO:0000256" key="3">
    <source>
        <dbReference type="ARBA" id="ARBA00012658"/>
    </source>
</evidence>
<dbReference type="PANTHER" id="PTHR11069">
    <property type="entry name" value="GLUCOSYLCERAMIDASE"/>
    <property type="match status" value="1"/>
</dbReference>
<keyword evidence="5 6" id="KW-0378">Hydrolase</keyword>
<evidence type="ECO:0000313" key="9">
    <source>
        <dbReference type="EnsemblMetazoa" id="PPAI000368-PA"/>
    </source>
</evidence>
<dbReference type="SUPFAM" id="SSF51445">
    <property type="entry name" value="(Trans)glycosidases"/>
    <property type="match status" value="1"/>
</dbReference>
<dbReference type="InterPro" id="IPR033452">
    <property type="entry name" value="GH30_C"/>
</dbReference>
<dbReference type="EMBL" id="AJVK01020617">
    <property type="status" value="NOT_ANNOTATED_CDS"/>
    <property type="molecule type" value="Genomic_DNA"/>
</dbReference>
<keyword evidence="10" id="KW-1185">Reference proteome</keyword>
<reference evidence="9" key="1">
    <citation type="submission" date="2022-08" db="UniProtKB">
        <authorList>
            <consortium name="EnsemblMetazoa"/>
        </authorList>
    </citation>
    <scope>IDENTIFICATION</scope>
    <source>
        <strain evidence="9">Israel</strain>
    </source>
</reference>
<keyword evidence="4" id="KW-0732">Signal</keyword>
<dbReference type="InterPro" id="IPR017853">
    <property type="entry name" value="GH"/>
</dbReference>
<dbReference type="GO" id="GO:0006680">
    <property type="term" value="P:glucosylceramide catabolic process"/>
    <property type="evidence" value="ECO:0007669"/>
    <property type="project" value="TreeGrafter"/>
</dbReference>
<feature type="domain" description="Glycosyl hydrolase family 30 TIM-barrel" evidence="7">
    <location>
        <begin position="114"/>
        <end position="464"/>
    </location>
</feature>
<accession>A0A1B0CZ46</accession>
<dbReference type="Proteomes" id="UP000092462">
    <property type="component" value="Unassembled WGS sequence"/>
</dbReference>
<keyword evidence="6" id="KW-0746">Sphingolipid metabolism</keyword>
<organism evidence="9 10">
    <name type="scientific">Phlebotomus papatasi</name>
    <name type="common">Sandfly</name>
    <dbReference type="NCBI Taxonomy" id="29031"/>
    <lineage>
        <taxon>Eukaryota</taxon>
        <taxon>Metazoa</taxon>
        <taxon>Ecdysozoa</taxon>
        <taxon>Arthropoda</taxon>
        <taxon>Hexapoda</taxon>
        <taxon>Insecta</taxon>
        <taxon>Pterygota</taxon>
        <taxon>Neoptera</taxon>
        <taxon>Endopterygota</taxon>
        <taxon>Diptera</taxon>
        <taxon>Nematocera</taxon>
        <taxon>Psychodoidea</taxon>
        <taxon>Psychodidae</taxon>
        <taxon>Phlebotomus</taxon>
        <taxon>Phlebotomus</taxon>
    </lineage>
</organism>
<dbReference type="Pfam" id="PF17189">
    <property type="entry name" value="Glyco_hydro_30C"/>
    <property type="match status" value="1"/>
</dbReference>
<dbReference type="EC" id="3.2.1.45" evidence="3 6"/>
<dbReference type="GO" id="GO:0004348">
    <property type="term" value="F:glucosylceramidase activity"/>
    <property type="evidence" value="ECO:0007669"/>
    <property type="project" value="UniProtKB-EC"/>
</dbReference>
<comment type="similarity">
    <text evidence="2 6">Belongs to the glycosyl hydrolase 30 family.</text>
</comment>
<keyword evidence="6" id="KW-0443">Lipid metabolism</keyword>